<proteinExistence type="predicted"/>
<dbReference type="AlphaFoldDB" id="A0A0A2B8G0"/>
<dbReference type="Proteomes" id="UP000030481">
    <property type="component" value="Unassembled WGS sequence"/>
</dbReference>
<dbReference type="EMBL" id="JNAR01000006">
    <property type="protein sequence ID" value="KGG10161.1"/>
    <property type="molecule type" value="Genomic_DNA"/>
</dbReference>
<evidence type="ECO:0000313" key="1">
    <source>
        <dbReference type="EMBL" id="KGG10161.1"/>
    </source>
</evidence>
<gene>
    <name evidence="1" type="ORF">EV01_0569</name>
</gene>
<name>A0A0A2B8G0_PROMR</name>
<comment type="caution">
    <text evidence="1">The sequence shown here is derived from an EMBL/GenBank/DDBJ whole genome shotgun (WGS) entry which is preliminary data.</text>
</comment>
<evidence type="ECO:0000313" key="2">
    <source>
        <dbReference type="Proteomes" id="UP000030481"/>
    </source>
</evidence>
<organism evidence="1 2">
    <name type="scientific">Prochlorococcus marinus str. MIT 9401</name>
    <dbReference type="NCBI Taxonomy" id="167551"/>
    <lineage>
        <taxon>Bacteria</taxon>
        <taxon>Bacillati</taxon>
        <taxon>Cyanobacteriota</taxon>
        <taxon>Cyanophyceae</taxon>
        <taxon>Synechococcales</taxon>
        <taxon>Prochlorococcaceae</taxon>
        <taxon>Prochlorococcus</taxon>
    </lineage>
</organism>
<reference evidence="2" key="1">
    <citation type="journal article" date="2014" name="Sci. Data">
        <title>Genomes of diverse isolates of the marine cyanobacterium Prochlorococcus.</title>
        <authorList>
            <person name="Biller S."/>
            <person name="Berube P."/>
            <person name="Thompson J."/>
            <person name="Kelly L."/>
            <person name="Roggensack S."/>
            <person name="Awad L."/>
            <person name="Roache-Johnson K."/>
            <person name="Ding H."/>
            <person name="Giovannoni S.J."/>
            <person name="Moore L.R."/>
            <person name="Chisholm S.W."/>
        </authorList>
    </citation>
    <scope>NUCLEOTIDE SEQUENCE [LARGE SCALE GENOMIC DNA]</scope>
</reference>
<protein>
    <submittedName>
        <fullName evidence="1">Uncharacterized protein</fullName>
    </submittedName>
</protein>
<accession>A0A0A2B8G0</accession>
<sequence length="44" mass="5049">MKSKKKLLSVKRSFFWDYFLSNLGGSLKATAKNKVTTARVKIRT</sequence>